<feature type="region of interest" description="Disordered" evidence="1">
    <location>
        <begin position="304"/>
        <end position="334"/>
    </location>
</feature>
<keyword evidence="5" id="KW-1185">Reference proteome</keyword>
<feature type="region of interest" description="Disordered" evidence="1">
    <location>
        <begin position="130"/>
        <end position="175"/>
    </location>
</feature>
<feature type="transmembrane region" description="Helical" evidence="2">
    <location>
        <begin position="185"/>
        <end position="212"/>
    </location>
</feature>
<name>A0A8H7ZWC8_9FUNG</name>
<evidence type="ECO:0000256" key="2">
    <source>
        <dbReference type="SAM" id="Phobius"/>
    </source>
</evidence>
<feature type="domain" description="Triacylglycerol lipase N-terminal" evidence="3">
    <location>
        <begin position="243"/>
        <end position="300"/>
    </location>
</feature>
<feature type="compositionally biased region" description="Basic and acidic residues" evidence="1">
    <location>
        <begin position="1"/>
        <end position="14"/>
    </location>
</feature>
<comment type="caution">
    <text evidence="4">The sequence shown here is derived from an EMBL/GenBank/DDBJ whole genome shotgun (WGS) entry which is preliminary data.</text>
</comment>
<feature type="compositionally biased region" description="Polar residues" evidence="1">
    <location>
        <begin position="130"/>
        <end position="139"/>
    </location>
</feature>
<dbReference type="GO" id="GO:0006629">
    <property type="term" value="P:lipid metabolic process"/>
    <property type="evidence" value="ECO:0007669"/>
    <property type="project" value="InterPro"/>
</dbReference>
<reference evidence="4 5" key="1">
    <citation type="journal article" name="Sci. Rep.">
        <title>Genome-scale phylogenetic analyses confirm Olpidium as the closest living zoosporic fungus to the non-flagellated, terrestrial fungi.</title>
        <authorList>
            <person name="Chang Y."/>
            <person name="Rochon D."/>
            <person name="Sekimoto S."/>
            <person name="Wang Y."/>
            <person name="Chovatia M."/>
            <person name="Sandor L."/>
            <person name="Salamov A."/>
            <person name="Grigoriev I.V."/>
            <person name="Stajich J.E."/>
            <person name="Spatafora J.W."/>
        </authorList>
    </citation>
    <scope>NUCLEOTIDE SEQUENCE [LARGE SCALE GENOMIC DNA]</scope>
    <source>
        <strain evidence="4">S191</strain>
    </source>
</reference>
<gene>
    <name evidence="4" type="ORF">BJ554DRAFT_7110</name>
</gene>
<feature type="non-terminal residue" evidence="4">
    <location>
        <position position="383"/>
    </location>
</feature>
<dbReference type="EMBL" id="JAEFCI010004697">
    <property type="protein sequence ID" value="KAG5460798.1"/>
    <property type="molecule type" value="Genomic_DNA"/>
</dbReference>
<evidence type="ECO:0000256" key="1">
    <source>
        <dbReference type="SAM" id="MobiDB-lite"/>
    </source>
</evidence>
<keyword evidence="2" id="KW-0812">Transmembrane</keyword>
<evidence type="ECO:0000313" key="5">
    <source>
        <dbReference type="Proteomes" id="UP000673691"/>
    </source>
</evidence>
<dbReference type="AlphaFoldDB" id="A0A8H7ZWC8"/>
<dbReference type="OrthoDB" id="15478at2759"/>
<sequence length="383" mass="42127">ERDLVPRSASADRRLRARNSPRGLANLAERKSGLPWCRPAEPPRKSAETVGGPFRTMTEAELLSSLQQAIASELEREPPLDVDGLAAFREAIEHTDASLLYHYHHAENSGNCSPRLPLGTSPSAYSFASANVRHGSSGTPPRRASLSRDPAYSGGGGKKQQTAANGAAGAPVGRRRKRVHRHEGWSYRILWLPVLLCILCIVGFELLVYVVVRQTVNLYEYFCLWYVAPSSYAAARGTVLKFRLRMQLRQTKSYSEWKAVALALDAFMGKDEWKKEEAYRYYDHVLIRKLVRHLVMYRRALGDHSQSPAPASLTGSMVAASPESNGTGSGSGVRERILGTTEPRRPAPTISDAWAVTLSAPCILEGGLDEKERNSGRTSADNG</sequence>
<accession>A0A8H7ZWC8</accession>
<feature type="region of interest" description="Disordered" evidence="1">
    <location>
        <begin position="1"/>
        <end position="24"/>
    </location>
</feature>
<evidence type="ECO:0000259" key="3">
    <source>
        <dbReference type="Pfam" id="PF11815"/>
    </source>
</evidence>
<dbReference type="Pfam" id="PF11815">
    <property type="entry name" value="DUF3336"/>
    <property type="match status" value="1"/>
</dbReference>
<feature type="transmembrane region" description="Helical" evidence="2">
    <location>
        <begin position="218"/>
        <end position="239"/>
    </location>
</feature>
<organism evidence="4 5">
    <name type="scientific">Olpidium bornovanus</name>
    <dbReference type="NCBI Taxonomy" id="278681"/>
    <lineage>
        <taxon>Eukaryota</taxon>
        <taxon>Fungi</taxon>
        <taxon>Fungi incertae sedis</taxon>
        <taxon>Olpidiomycota</taxon>
        <taxon>Olpidiomycotina</taxon>
        <taxon>Olpidiomycetes</taxon>
        <taxon>Olpidiales</taxon>
        <taxon>Olpidiaceae</taxon>
        <taxon>Olpidium</taxon>
    </lineage>
</organism>
<protein>
    <recommendedName>
        <fullName evidence="3">Triacylglycerol lipase N-terminal domain-containing protein</fullName>
    </recommendedName>
</protein>
<proteinExistence type="predicted"/>
<feature type="non-terminal residue" evidence="4">
    <location>
        <position position="1"/>
    </location>
</feature>
<keyword evidence="2" id="KW-0472">Membrane</keyword>
<dbReference type="GO" id="GO:0004806">
    <property type="term" value="F:triacylglycerol lipase activity"/>
    <property type="evidence" value="ECO:0007669"/>
    <property type="project" value="InterPro"/>
</dbReference>
<evidence type="ECO:0000313" key="4">
    <source>
        <dbReference type="EMBL" id="KAG5460798.1"/>
    </source>
</evidence>
<feature type="compositionally biased region" description="Polar residues" evidence="1">
    <location>
        <begin position="304"/>
        <end position="315"/>
    </location>
</feature>
<dbReference type="Proteomes" id="UP000673691">
    <property type="component" value="Unassembled WGS sequence"/>
</dbReference>
<dbReference type="InterPro" id="IPR021771">
    <property type="entry name" value="Triacylglycerol_lipase_N"/>
</dbReference>
<keyword evidence="2" id="KW-1133">Transmembrane helix</keyword>